<dbReference type="SUPFAM" id="SSF47413">
    <property type="entry name" value="lambda repressor-like DNA-binding domains"/>
    <property type="match status" value="1"/>
</dbReference>
<accession>A0A0R1HM48</accession>
<dbReference type="PATRIC" id="fig|1423719.4.peg.1484"/>
<evidence type="ECO:0000313" key="2">
    <source>
        <dbReference type="EMBL" id="KRK45491.1"/>
    </source>
</evidence>
<dbReference type="OrthoDB" id="8115576at2"/>
<dbReference type="Proteomes" id="UP000051450">
    <property type="component" value="Unassembled WGS sequence"/>
</dbReference>
<dbReference type="GO" id="GO:0003677">
    <property type="term" value="F:DNA binding"/>
    <property type="evidence" value="ECO:0007669"/>
    <property type="project" value="InterPro"/>
</dbReference>
<dbReference type="CDD" id="cd00093">
    <property type="entry name" value="HTH_XRE"/>
    <property type="match status" value="1"/>
</dbReference>
<dbReference type="Pfam" id="PF01381">
    <property type="entry name" value="HTH_3"/>
    <property type="match status" value="1"/>
</dbReference>
<dbReference type="SMART" id="SM00530">
    <property type="entry name" value="HTH_XRE"/>
    <property type="match status" value="1"/>
</dbReference>
<dbReference type="AlphaFoldDB" id="A0A0R1HM48"/>
<protein>
    <recommendedName>
        <fullName evidence="1">HTH cro/C1-type domain-containing protein</fullName>
    </recommendedName>
</protein>
<dbReference type="Gene3D" id="1.10.260.40">
    <property type="entry name" value="lambda repressor-like DNA-binding domains"/>
    <property type="match status" value="1"/>
</dbReference>
<name>A0A0R1HM48_9LACO</name>
<dbReference type="EMBL" id="AZDI01000008">
    <property type="protein sequence ID" value="KRK45491.1"/>
    <property type="molecule type" value="Genomic_DNA"/>
</dbReference>
<feature type="domain" description="HTH cro/C1-type" evidence="1">
    <location>
        <begin position="6"/>
        <end position="69"/>
    </location>
</feature>
<keyword evidence="3" id="KW-1185">Reference proteome</keyword>
<dbReference type="InterPro" id="IPR010982">
    <property type="entry name" value="Lambda_DNA-bd_dom_sf"/>
</dbReference>
<dbReference type="RefSeq" id="WP_057974508.1">
    <property type="nucleotide sequence ID" value="NZ_AZDI01000008.1"/>
</dbReference>
<dbReference type="STRING" id="1423719.FC66_GL001459"/>
<sequence length="137" mass="15577">MFPERLKALRRGSGLTLTQLAVGLNQSQESTHNLNSGPQIGSWERGINTPSYLEVRKLAEFFHVSIDFLVGQTNNEVIDLEDLFARTATLSYRDKNLSGNDRYEVIQMIQGYLMGKYQPRSLEENDDLALPLEDENN</sequence>
<dbReference type="GeneID" id="83549198"/>
<evidence type="ECO:0000259" key="1">
    <source>
        <dbReference type="PROSITE" id="PS50943"/>
    </source>
</evidence>
<organism evidence="2 3">
    <name type="scientific">Dellaglioa algida DSM 15638</name>
    <dbReference type="NCBI Taxonomy" id="1423719"/>
    <lineage>
        <taxon>Bacteria</taxon>
        <taxon>Bacillati</taxon>
        <taxon>Bacillota</taxon>
        <taxon>Bacilli</taxon>
        <taxon>Lactobacillales</taxon>
        <taxon>Lactobacillaceae</taxon>
        <taxon>Dellaglioa</taxon>
    </lineage>
</organism>
<evidence type="ECO:0000313" key="3">
    <source>
        <dbReference type="Proteomes" id="UP000051450"/>
    </source>
</evidence>
<comment type="caution">
    <text evidence="2">The sequence shown here is derived from an EMBL/GenBank/DDBJ whole genome shotgun (WGS) entry which is preliminary data.</text>
</comment>
<gene>
    <name evidence="2" type="ORF">FC66_GL001459</name>
</gene>
<proteinExistence type="predicted"/>
<dbReference type="PROSITE" id="PS50943">
    <property type="entry name" value="HTH_CROC1"/>
    <property type="match status" value="1"/>
</dbReference>
<reference evidence="2 3" key="1">
    <citation type="journal article" date="2015" name="Genome Announc.">
        <title>Expanding the biotechnology potential of lactobacilli through comparative genomics of 213 strains and associated genera.</title>
        <authorList>
            <person name="Sun Z."/>
            <person name="Harris H.M."/>
            <person name="McCann A."/>
            <person name="Guo C."/>
            <person name="Argimon S."/>
            <person name="Zhang W."/>
            <person name="Yang X."/>
            <person name="Jeffery I.B."/>
            <person name="Cooney J.C."/>
            <person name="Kagawa T.F."/>
            <person name="Liu W."/>
            <person name="Song Y."/>
            <person name="Salvetti E."/>
            <person name="Wrobel A."/>
            <person name="Rasinkangas P."/>
            <person name="Parkhill J."/>
            <person name="Rea M.C."/>
            <person name="O'Sullivan O."/>
            <person name="Ritari J."/>
            <person name="Douillard F.P."/>
            <person name="Paul Ross R."/>
            <person name="Yang R."/>
            <person name="Briner A.E."/>
            <person name="Felis G.E."/>
            <person name="de Vos W.M."/>
            <person name="Barrangou R."/>
            <person name="Klaenhammer T.R."/>
            <person name="Caufield P.W."/>
            <person name="Cui Y."/>
            <person name="Zhang H."/>
            <person name="O'Toole P.W."/>
        </authorList>
    </citation>
    <scope>NUCLEOTIDE SEQUENCE [LARGE SCALE GENOMIC DNA]</scope>
    <source>
        <strain evidence="2 3">DSM 15638</strain>
    </source>
</reference>
<dbReference type="InterPro" id="IPR001387">
    <property type="entry name" value="Cro/C1-type_HTH"/>
</dbReference>